<name>A0A4P8J4Q6_9BURK</name>
<dbReference type="RefSeq" id="WP_137336528.1">
    <property type="nucleotide sequence ID" value="NZ_CP040078.1"/>
</dbReference>
<reference evidence="2 3" key="1">
    <citation type="submission" date="2019-05" db="EMBL/GenBank/DDBJ databases">
        <title>Burkholderia sp. DHOD12, isolated from subtropical forest soil.</title>
        <authorList>
            <person name="Gao Z.-H."/>
            <person name="Qiu L.-H."/>
        </authorList>
    </citation>
    <scope>NUCLEOTIDE SEQUENCE [LARGE SCALE GENOMIC DNA]</scope>
    <source>
        <strain evidence="2 3">DHOD12</strain>
    </source>
</reference>
<dbReference type="AlphaFoldDB" id="A0A4P8J4Q6"/>
<organism evidence="2 3">
    <name type="scientific">Trinickia violacea</name>
    <dbReference type="NCBI Taxonomy" id="2571746"/>
    <lineage>
        <taxon>Bacteria</taxon>
        <taxon>Pseudomonadati</taxon>
        <taxon>Pseudomonadota</taxon>
        <taxon>Betaproteobacteria</taxon>
        <taxon>Burkholderiales</taxon>
        <taxon>Burkholderiaceae</taxon>
        <taxon>Trinickia</taxon>
    </lineage>
</organism>
<keyword evidence="3" id="KW-1185">Reference proteome</keyword>
<feature type="compositionally biased region" description="Low complexity" evidence="1">
    <location>
        <begin position="16"/>
        <end position="35"/>
    </location>
</feature>
<dbReference type="Proteomes" id="UP000298656">
    <property type="component" value="Chromosome 2"/>
</dbReference>
<feature type="region of interest" description="Disordered" evidence="1">
    <location>
        <begin position="1"/>
        <end position="73"/>
    </location>
</feature>
<proteinExistence type="predicted"/>
<gene>
    <name evidence="2" type="ORF">FAZ95_32640</name>
</gene>
<dbReference type="OrthoDB" id="9182647at2"/>
<protein>
    <submittedName>
        <fullName evidence="2">Uncharacterized protein</fullName>
    </submittedName>
</protein>
<feature type="compositionally biased region" description="Basic and acidic residues" evidence="1">
    <location>
        <begin position="1"/>
        <end position="15"/>
    </location>
</feature>
<dbReference type="EMBL" id="CP040078">
    <property type="protein sequence ID" value="QCP53759.1"/>
    <property type="molecule type" value="Genomic_DNA"/>
</dbReference>
<evidence type="ECO:0000313" key="3">
    <source>
        <dbReference type="Proteomes" id="UP000298656"/>
    </source>
</evidence>
<evidence type="ECO:0000313" key="2">
    <source>
        <dbReference type="EMBL" id="QCP53759.1"/>
    </source>
</evidence>
<dbReference type="KEGG" id="tvl:FAZ95_32640"/>
<feature type="compositionally biased region" description="Low complexity" evidence="1">
    <location>
        <begin position="42"/>
        <end position="62"/>
    </location>
</feature>
<sequence length="142" mass="14624">MPTKKATTDAVEKRASSSAAKSKATTKTTVKPAAKAAEKPAKPAVAAQAAAAPATNGAQAAGAKKKKAEKRDKVIRDSFTMPKHDFEKIAELKAVCLKSGVVVKKSELLRAGLAALAALPEKKLLAVVASVETVKTGRPATH</sequence>
<accession>A0A4P8J4Q6</accession>
<evidence type="ECO:0000256" key="1">
    <source>
        <dbReference type="SAM" id="MobiDB-lite"/>
    </source>
</evidence>